<keyword evidence="3" id="KW-1185">Reference proteome</keyword>
<dbReference type="AlphaFoldDB" id="A0A5C1YIA5"/>
<dbReference type="Proteomes" id="UP000324678">
    <property type="component" value="Chromosome"/>
</dbReference>
<dbReference type="RefSeq" id="WP_149161957.1">
    <property type="nucleotide sequence ID" value="NZ_CP043505.1"/>
</dbReference>
<name>A0A5C1YIA5_9MICO</name>
<evidence type="ECO:0000313" key="2">
    <source>
        <dbReference type="EMBL" id="QEO15944.1"/>
    </source>
</evidence>
<organism evidence="2 3">
    <name type="scientific">Agromyces intestinalis</name>
    <dbReference type="NCBI Taxonomy" id="2592652"/>
    <lineage>
        <taxon>Bacteria</taxon>
        <taxon>Bacillati</taxon>
        <taxon>Actinomycetota</taxon>
        <taxon>Actinomycetes</taxon>
        <taxon>Micrococcales</taxon>
        <taxon>Microbacteriaceae</taxon>
        <taxon>Agromyces</taxon>
    </lineage>
</organism>
<sequence>MTVLIDPPLWPRHGTVWSHLVSDASIAELQAFARRAGLPERGFDLDHYDVPAERYDELVALGAEPVDPRQLVRRLAASGLRVTPRERRARRSLG</sequence>
<evidence type="ECO:0000313" key="3">
    <source>
        <dbReference type="Proteomes" id="UP000324678"/>
    </source>
</evidence>
<accession>A0A5C1YIA5</accession>
<protein>
    <submittedName>
        <fullName evidence="2">DUF4031 domain-containing protein</fullName>
    </submittedName>
</protein>
<dbReference type="InterPro" id="IPR025109">
    <property type="entry name" value="DUF4031"/>
</dbReference>
<dbReference type="Pfam" id="PF13223">
    <property type="entry name" value="DUF4031"/>
    <property type="match status" value="1"/>
</dbReference>
<reference evidence="2 3" key="1">
    <citation type="submission" date="2019-09" db="EMBL/GenBank/DDBJ databases">
        <title>Genome sequencing of strain KACC 19306.</title>
        <authorList>
            <person name="Heo J."/>
            <person name="Kim S.-J."/>
            <person name="Kim J.-S."/>
            <person name="Hong S.-B."/>
            <person name="Kwon S.-W."/>
        </authorList>
    </citation>
    <scope>NUCLEOTIDE SEQUENCE [LARGE SCALE GENOMIC DNA]</scope>
    <source>
        <strain evidence="2 3">KACC 19306</strain>
    </source>
</reference>
<dbReference type="OrthoDB" id="9808993at2"/>
<evidence type="ECO:0000259" key="1">
    <source>
        <dbReference type="Pfam" id="PF13223"/>
    </source>
</evidence>
<feature type="domain" description="DUF4031" evidence="1">
    <location>
        <begin position="3"/>
        <end position="77"/>
    </location>
</feature>
<proteinExistence type="predicted"/>
<dbReference type="KEGG" id="ail:FLP10_17105"/>
<dbReference type="EMBL" id="CP043505">
    <property type="protein sequence ID" value="QEO15944.1"/>
    <property type="molecule type" value="Genomic_DNA"/>
</dbReference>
<gene>
    <name evidence="2" type="ORF">FLP10_17105</name>
</gene>